<accession>A0A2G9RL08</accession>
<evidence type="ECO:0000313" key="3">
    <source>
        <dbReference type="EMBL" id="PIO28572.1"/>
    </source>
</evidence>
<organism evidence="3 4">
    <name type="scientific">Aquarana catesbeiana</name>
    <name type="common">American bullfrog</name>
    <name type="synonym">Rana catesbeiana</name>
    <dbReference type="NCBI Taxonomy" id="8400"/>
    <lineage>
        <taxon>Eukaryota</taxon>
        <taxon>Metazoa</taxon>
        <taxon>Chordata</taxon>
        <taxon>Craniata</taxon>
        <taxon>Vertebrata</taxon>
        <taxon>Euteleostomi</taxon>
        <taxon>Amphibia</taxon>
        <taxon>Batrachia</taxon>
        <taxon>Anura</taxon>
        <taxon>Neobatrachia</taxon>
        <taxon>Ranoidea</taxon>
        <taxon>Ranidae</taxon>
        <taxon>Aquarana</taxon>
    </lineage>
</organism>
<dbReference type="PANTHER" id="PTHR31493:SF1">
    <property type="entry name" value="PROTEIN C19ORF12"/>
    <property type="match status" value="1"/>
</dbReference>
<comment type="similarity">
    <text evidence="1">Belongs to the C19orf12 family.</text>
</comment>
<dbReference type="EMBL" id="KV936006">
    <property type="protein sequence ID" value="PIO28572.1"/>
    <property type="molecule type" value="Genomic_DNA"/>
</dbReference>
<dbReference type="AlphaFoldDB" id="A0A2G9RL08"/>
<reference evidence="4" key="1">
    <citation type="journal article" date="2017" name="Nat. Commun.">
        <title>The North American bullfrog draft genome provides insight into hormonal regulation of long noncoding RNA.</title>
        <authorList>
            <person name="Hammond S.A."/>
            <person name="Warren R.L."/>
            <person name="Vandervalk B.P."/>
            <person name="Kucuk E."/>
            <person name="Khan H."/>
            <person name="Gibb E.A."/>
            <person name="Pandoh P."/>
            <person name="Kirk H."/>
            <person name="Zhao Y."/>
            <person name="Jones M."/>
            <person name="Mungall A.J."/>
            <person name="Coope R."/>
            <person name="Pleasance S."/>
            <person name="Moore R.A."/>
            <person name="Holt R.A."/>
            <person name="Round J.M."/>
            <person name="Ohora S."/>
            <person name="Walle B.V."/>
            <person name="Veldhoen N."/>
            <person name="Helbing C.C."/>
            <person name="Birol I."/>
        </authorList>
    </citation>
    <scope>NUCLEOTIDE SEQUENCE [LARGE SCALE GENOMIC DNA]</scope>
</reference>
<proteinExistence type="inferred from homology"/>
<evidence type="ECO:0000313" key="4">
    <source>
        <dbReference type="Proteomes" id="UP000228934"/>
    </source>
</evidence>
<protein>
    <recommendedName>
        <fullName evidence="5">CS012 protein</fullName>
    </recommendedName>
</protein>
<gene>
    <name evidence="3" type="ORF">AB205_0153970</name>
</gene>
<dbReference type="OrthoDB" id="5976774at2759"/>
<dbReference type="Proteomes" id="UP000228934">
    <property type="component" value="Unassembled WGS sequence"/>
</dbReference>
<dbReference type="Pfam" id="PF20721">
    <property type="entry name" value="C19orf12"/>
    <property type="match status" value="1"/>
</dbReference>
<sequence length="190" mass="20238">MAVLGPESRGTGRPNSRAPRTGTESRFNERTEVATRVSLYGHSYVRTTKMPLHVDDIMRLLCHVSGEQKMKAAVKHSARGAVAAGTGAFLGGLMGGPPGIAVGGAVGGLLGAWMSSGQFKPVPQILMEMPPVQQQKLCENIYTIIGNLDWTDAAQLIMLVMGNASLQQKVSAALINYVSQELKGEIQYGD</sequence>
<keyword evidence="4" id="KW-1185">Reference proteome</keyword>
<evidence type="ECO:0008006" key="5">
    <source>
        <dbReference type="Google" id="ProtNLM"/>
    </source>
</evidence>
<dbReference type="InterPro" id="IPR033369">
    <property type="entry name" value="C19orf12"/>
</dbReference>
<evidence type="ECO:0000256" key="2">
    <source>
        <dbReference type="SAM" id="MobiDB-lite"/>
    </source>
</evidence>
<dbReference type="PANTHER" id="PTHR31493">
    <property type="entry name" value="NAZO FAMILY MEMBER"/>
    <property type="match status" value="1"/>
</dbReference>
<evidence type="ECO:0000256" key="1">
    <source>
        <dbReference type="ARBA" id="ARBA00029457"/>
    </source>
</evidence>
<feature type="region of interest" description="Disordered" evidence="2">
    <location>
        <begin position="1"/>
        <end position="27"/>
    </location>
</feature>
<name>A0A2G9RL08_AQUCT</name>